<reference evidence="8 9" key="1">
    <citation type="submission" date="2020-06" db="EMBL/GenBank/DDBJ databases">
        <title>Genome sequence of Paramixta manurensis strain PD-1.</title>
        <authorList>
            <person name="Lee C.W."/>
            <person name="Kim J."/>
        </authorList>
    </citation>
    <scope>NUCLEOTIDE SEQUENCE [LARGE SCALE GENOMIC DNA]</scope>
    <source>
        <strain evidence="8 9">PD-1</strain>
    </source>
</reference>
<feature type="domain" description="Copper resistance protein D" evidence="7">
    <location>
        <begin position="187"/>
        <end position="285"/>
    </location>
</feature>
<evidence type="ECO:0000313" key="9">
    <source>
        <dbReference type="Proteomes" id="UP000505325"/>
    </source>
</evidence>
<dbReference type="InterPro" id="IPR047689">
    <property type="entry name" value="CopD"/>
</dbReference>
<feature type="transmembrane region" description="Helical" evidence="6">
    <location>
        <begin position="152"/>
        <end position="174"/>
    </location>
</feature>
<dbReference type="PANTHER" id="PTHR34820">
    <property type="entry name" value="INNER MEMBRANE PROTEIN YEBZ"/>
    <property type="match status" value="1"/>
</dbReference>
<keyword evidence="5 6" id="KW-0472">Membrane</keyword>
<feature type="transmembrane region" description="Helical" evidence="6">
    <location>
        <begin position="44"/>
        <end position="65"/>
    </location>
</feature>
<accession>A0A6M8UCK7</accession>
<feature type="transmembrane region" description="Helical" evidence="6">
    <location>
        <begin position="270"/>
        <end position="290"/>
    </location>
</feature>
<evidence type="ECO:0000256" key="6">
    <source>
        <dbReference type="RuleBase" id="RU369037"/>
    </source>
</evidence>
<evidence type="ECO:0000256" key="4">
    <source>
        <dbReference type="ARBA" id="ARBA00022989"/>
    </source>
</evidence>
<dbReference type="InterPro" id="IPR008457">
    <property type="entry name" value="Cu-R_CopD_dom"/>
</dbReference>
<keyword evidence="6" id="KW-0997">Cell inner membrane</keyword>
<comment type="function">
    <text evidence="6">Involved in copper resistance.</text>
</comment>
<keyword evidence="6" id="KW-0186">Copper</keyword>
<comment type="similarity">
    <text evidence="6">Belongs to the CopD family.</text>
</comment>
<organism evidence="8 9">
    <name type="scientific">Paramixta manurensis</name>
    <dbReference type="NCBI Taxonomy" id="2740817"/>
    <lineage>
        <taxon>Bacteria</taxon>
        <taxon>Pseudomonadati</taxon>
        <taxon>Pseudomonadota</taxon>
        <taxon>Gammaproteobacteria</taxon>
        <taxon>Enterobacterales</taxon>
        <taxon>Erwiniaceae</taxon>
        <taxon>Paramixta</taxon>
    </lineage>
</organism>
<dbReference type="RefSeq" id="WP_173634410.1">
    <property type="nucleotide sequence ID" value="NZ_CP054212.1"/>
</dbReference>
<dbReference type="NCBIfam" id="NF033808">
    <property type="entry name" value="copper_CopD"/>
    <property type="match status" value="1"/>
</dbReference>
<dbReference type="PANTHER" id="PTHR34820:SF4">
    <property type="entry name" value="INNER MEMBRANE PROTEIN YEBZ"/>
    <property type="match status" value="1"/>
</dbReference>
<keyword evidence="2 6" id="KW-1003">Cell membrane</keyword>
<dbReference type="GO" id="GO:0006825">
    <property type="term" value="P:copper ion transport"/>
    <property type="evidence" value="ECO:0007669"/>
    <property type="project" value="InterPro"/>
</dbReference>
<evidence type="ECO:0000256" key="3">
    <source>
        <dbReference type="ARBA" id="ARBA00022692"/>
    </source>
</evidence>
<dbReference type="GO" id="GO:0005886">
    <property type="term" value="C:plasma membrane"/>
    <property type="evidence" value="ECO:0007669"/>
    <property type="project" value="UniProtKB-SubCell"/>
</dbReference>
<gene>
    <name evidence="8" type="ORF">PMPD1_2527</name>
</gene>
<comment type="subcellular location">
    <subcellularLocation>
        <location evidence="6">Cell inner membrane</location>
        <topology evidence="6">Multi-pass membrane protein</topology>
    </subcellularLocation>
    <subcellularLocation>
        <location evidence="1">Cell membrane</location>
        <topology evidence="1">Multi-pass membrane protein</topology>
    </subcellularLocation>
</comment>
<feature type="transmembrane region" description="Helical" evidence="6">
    <location>
        <begin position="229"/>
        <end position="249"/>
    </location>
</feature>
<keyword evidence="9" id="KW-1185">Reference proteome</keyword>
<sequence>MSLGTLYIICRWLHFAAVMLFTGSAFYSALLSPKRFKPWLSARLHRLLLVTCWLALLSALLLLTAQTGLMSGDWHNISDAETWQAVLDTGFGSAWRWQIALPLVACCAFLLRGETRQRLLLLLGLAQLAGLAFVGHAAMLDGWPGALQRVSQSLHLIGASFWVGGLLPLLMLMAEAKQSLHRSDAIRAMMRFSRYGHLAVAVVILSGLLNSVLILGWPLTGFALYSKLLLAKIVLVGLMATIALVNRYWWVPRFSQVGSGAQQKFVYMTWLELAIAVLVLLLVSIFATMAPG</sequence>
<evidence type="ECO:0000256" key="2">
    <source>
        <dbReference type="ARBA" id="ARBA00022475"/>
    </source>
</evidence>
<dbReference type="Pfam" id="PF05425">
    <property type="entry name" value="CopD"/>
    <property type="match status" value="1"/>
</dbReference>
<feature type="transmembrane region" description="Helical" evidence="6">
    <location>
        <begin position="119"/>
        <end position="140"/>
    </location>
</feature>
<evidence type="ECO:0000259" key="7">
    <source>
        <dbReference type="Pfam" id="PF05425"/>
    </source>
</evidence>
<dbReference type="InterPro" id="IPR032694">
    <property type="entry name" value="CopC/D"/>
</dbReference>
<evidence type="ECO:0000313" key="8">
    <source>
        <dbReference type="EMBL" id="QKJ87469.1"/>
    </source>
</evidence>
<evidence type="ECO:0000256" key="5">
    <source>
        <dbReference type="ARBA" id="ARBA00023136"/>
    </source>
</evidence>
<name>A0A6M8UCK7_9GAMM</name>
<protein>
    <recommendedName>
        <fullName evidence="6">Copper resistance protein D</fullName>
    </recommendedName>
</protein>
<keyword evidence="4 6" id="KW-1133">Transmembrane helix</keyword>
<dbReference type="AlphaFoldDB" id="A0A6M8UCK7"/>
<proteinExistence type="inferred from homology"/>
<feature type="transmembrane region" description="Helical" evidence="6">
    <location>
        <begin position="94"/>
        <end position="112"/>
    </location>
</feature>
<feature type="transmembrane region" description="Helical" evidence="6">
    <location>
        <begin position="12"/>
        <end position="32"/>
    </location>
</feature>
<keyword evidence="3 6" id="KW-0812">Transmembrane</keyword>
<feature type="transmembrane region" description="Helical" evidence="6">
    <location>
        <begin position="195"/>
        <end position="217"/>
    </location>
</feature>
<dbReference type="Proteomes" id="UP000505325">
    <property type="component" value="Chromosome"/>
</dbReference>
<dbReference type="KEGG" id="pmak:PMPD1_2527"/>
<dbReference type="GO" id="GO:0046688">
    <property type="term" value="P:response to copper ion"/>
    <property type="evidence" value="ECO:0007669"/>
    <property type="project" value="UniProtKB-UniRule"/>
</dbReference>
<evidence type="ECO:0000256" key="1">
    <source>
        <dbReference type="ARBA" id="ARBA00004651"/>
    </source>
</evidence>
<dbReference type="EMBL" id="CP054212">
    <property type="protein sequence ID" value="QKJ87469.1"/>
    <property type="molecule type" value="Genomic_DNA"/>
</dbReference>